<evidence type="ECO:0000256" key="1">
    <source>
        <dbReference type="SAM" id="SignalP"/>
    </source>
</evidence>
<evidence type="ECO:0000259" key="2">
    <source>
        <dbReference type="PROSITE" id="PS50983"/>
    </source>
</evidence>
<evidence type="ECO:0000313" key="4">
    <source>
        <dbReference type="Proteomes" id="UP001595379"/>
    </source>
</evidence>
<accession>A0ABV6ZVC5</accession>
<dbReference type="PROSITE" id="PS50983">
    <property type="entry name" value="FE_B12_PBP"/>
    <property type="match status" value="1"/>
</dbReference>
<dbReference type="InterPro" id="IPR002491">
    <property type="entry name" value="ABC_transptr_periplasmic_BD"/>
</dbReference>
<dbReference type="SUPFAM" id="SSF53807">
    <property type="entry name" value="Helical backbone' metal receptor"/>
    <property type="match status" value="1"/>
</dbReference>
<feature type="chain" id="PRO_5046594742" evidence="1">
    <location>
        <begin position="25"/>
        <end position="293"/>
    </location>
</feature>
<proteinExistence type="predicted"/>
<gene>
    <name evidence="3" type="ORF">ACFOOR_04755</name>
</gene>
<comment type="caution">
    <text evidence="3">The sequence shown here is derived from an EMBL/GenBank/DDBJ whole genome shotgun (WGS) entry which is preliminary data.</text>
</comment>
<dbReference type="InterPro" id="IPR050902">
    <property type="entry name" value="ABC_Transporter_SBP"/>
</dbReference>
<feature type="signal peptide" evidence="1">
    <location>
        <begin position="1"/>
        <end position="24"/>
    </location>
</feature>
<dbReference type="PANTHER" id="PTHR30535">
    <property type="entry name" value="VITAMIN B12-BINDING PROTEIN"/>
    <property type="match status" value="1"/>
</dbReference>
<dbReference type="EMBL" id="JBHRSV010000003">
    <property type="protein sequence ID" value="MFC2925411.1"/>
    <property type="molecule type" value="Genomic_DNA"/>
</dbReference>
<dbReference type="RefSeq" id="WP_343164807.1">
    <property type="nucleotide sequence ID" value="NZ_JBHRSV010000003.1"/>
</dbReference>
<dbReference type="Pfam" id="PF01497">
    <property type="entry name" value="Peripla_BP_2"/>
    <property type="match status" value="1"/>
</dbReference>
<dbReference type="Gene3D" id="3.40.50.1980">
    <property type="entry name" value="Nitrogenase molybdenum iron protein domain"/>
    <property type="match status" value="2"/>
</dbReference>
<dbReference type="Proteomes" id="UP001595379">
    <property type="component" value="Unassembled WGS sequence"/>
</dbReference>
<keyword evidence="1" id="KW-0732">Signal</keyword>
<dbReference type="PANTHER" id="PTHR30535:SF34">
    <property type="entry name" value="MOLYBDATE-BINDING PROTEIN MOLA"/>
    <property type="match status" value="1"/>
</dbReference>
<sequence length="293" mass="30339">MWSVMRRLAAACISACVWATSASAQEGSDAPPSNPGRVASADLCADAWVIELASRDSVIALSWQVDSPVSTASDWARALPRAWADAERLMALDPDLAVFGPGGPGRARPVLEAAGIATLTLPWGEDFAAIRASARATGAALGREAEAEAWIAGLDARLEALSGRAEARGWSPSVFYLSVTGGTAGEGTLIDAAIRAAGGRNAASEAGAVGWTRSDAEWALRVSPDLVVTSYFTDGYRTAGNAGQRHAAFRRLVGRHPSVEVPGALWSCTGPGLIEAAERIADALDTLAREGEG</sequence>
<organism evidence="3 4">
    <name type="scientific">Hyphobacterium vulgare</name>
    <dbReference type="NCBI Taxonomy" id="1736751"/>
    <lineage>
        <taxon>Bacteria</taxon>
        <taxon>Pseudomonadati</taxon>
        <taxon>Pseudomonadota</taxon>
        <taxon>Alphaproteobacteria</taxon>
        <taxon>Maricaulales</taxon>
        <taxon>Maricaulaceae</taxon>
        <taxon>Hyphobacterium</taxon>
    </lineage>
</organism>
<protein>
    <submittedName>
        <fullName evidence="3">ABC transporter substrate-binding protein</fullName>
    </submittedName>
</protein>
<name>A0ABV6ZVC5_9PROT</name>
<reference evidence="4" key="1">
    <citation type="journal article" date="2019" name="Int. J. Syst. Evol. Microbiol.">
        <title>The Global Catalogue of Microorganisms (GCM) 10K type strain sequencing project: providing services to taxonomists for standard genome sequencing and annotation.</title>
        <authorList>
            <consortium name="The Broad Institute Genomics Platform"/>
            <consortium name="The Broad Institute Genome Sequencing Center for Infectious Disease"/>
            <person name="Wu L."/>
            <person name="Ma J."/>
        </authorList>
    </citation>
    <scope>NUCLEOTIDE SEQUENCE [LARGE SCALE GENOMIC DNA]</scope>
    <source>
        <strain evidence="4">KCTC 52487</strain>
    </source>
</reference>
<feature type="domain" description="Fe/B12 periplasmic-binding" evidence="2">
    <location>
        <begin position="37"/>
        <end position="292"/>
    </location>
</feature>
<keyword evidence="4" id="KW-1185">Reference proteome</keyword>
<evidence type="ECO:0000313" key="3">
    <source>
        <dbReference type="EMBL" id="MFC2925411.1"/>
    </source>
</evidence>